<feature type="domain" description="Transposase Tc1-like" evidence="1">
    <location>
        <begin position="81"/>
        <end position="146"/>
    </location>
</feature>
<sequence length="348" mass="41118">MAPSTPPSTPPRKRLTRDQRREILLMRRLGYSYEFIASFLKVSQRAVQYTCQKQRATPQHSNAGRPPRLTKEEADYVEQFVIQSRKTRRMSYLQVAEALWPEGEVSAESIRYALHQRGYRRRIALRKPPLSEANRQARLEWALEHRSWTKEQWNQILWSDETWITGYRHRRTFVTRKAGEELNSDCIVERVPRPRGWMFWGSFNANIKGPSLFWEKEWGSITSETYCERIVPLIQGWIRLNPGLLYMQDNAPAHAARLTIDELQERGINCIFWPAFSPDLNPIETVWNEMKDWLAQHYPQPPTSYDQLRQRVNEAWNAIGQDLLQQLVDEIPQRCQDVINANGMHTKW</sequence>
<dbReference type="PANTHER" id="PTHR23022">
    <property type="entry name" value="TRANSPOSABLE ELEMENT-RELATED"/>
    <property type="match status" value="1"/>
</dbReference>
<dbReference type="Pfam" id="PF13358">
    <property type="entry name" value="DDE_3"/>
    <property type="match status" value="1"/>
</dbReference>
<evidence type="ECO:0000259" key="2">
    <source>
        <dbReference type="Pfam" id="PF13358"/>
    </source>
</evidence>
<evidence type="ECO:0000313" key="3">
    <source>
        <dbReference type="EMBL" id="OAL38310.1"/>
    </source>
</evidence>
<proteinExistence type="predicted"/>
<evidence type="ECO:0008006" key="5">
    <source>
        <dbReference type="Google" id="ProtNLM"/>
    </source>
</evidence>
<dbReference type="InterPro" id="IPR002492">
    <property type="entry name" value="Transposase_Tc1-like"/>
</dbReference>
<dbReference type="AlphaFoldDB" id="A0A178D7U8"/>
<dbReference type="RefSeq" id="XP_022503322.1">
    <property type="nucleotide sequence ID" value="XM_022640673.1"/>
</dbReference>
<gene>
    <name evidence="3" type="ORF">AYO20_02369</name>
</gene>
<name>A0A178D7U8_9EURO</name>
<dbReference type="Pfam" id="PF01498">
    <property type="entry name" value="HTH_Tnp_Tc3_2"/>
    <property type="match status" value="1"/>
</dbReference>
<dbReference type="InterPro" id="IPR009057">
    <property type="entry name" value="Homeodomain-like_sf"/>
</dbReference>
<dbReference type="SUPFAM" id="SSF46689">
    <property type="entry name" value="Homeodomain-like"/>
    <property type="match status" value="1"/>
</dbReference>
<accession>A0A178D7U8</accession>
<dbReference type="OrthoDB" id="2117591at2759"/>
<comment type="caution">
    <text evidence="3">The sequence shown here is derived from an EMBL/GenBank/DDBJ whole genome shotgun (WGS) entry which is preliminary data.</text>
</comment>
<dbReference type="GO" id="GO:0015074">
    <property type="term" value="P:DNA integration"/>
    <property type="evidence" value="ECO:0007669"/>
    <property type="project" value="InterPro"/>
</dbReference>
<dbReference type="GO" id="GO:0003677">
    <property type="term" value="F:DNA binding"/>
    <property type="evidence" value="ECO:0007669"/>
    <property type="project" value="InterPro"/>
</dbReference>
<evidence type="ECO:0000259" key="1">
    <source>
        <dbReference type="Pfam" id="PF01498"/>
    </source>
</evidence>
<keyword evidence="4" id="KW-1185">Reference proteome</keyword>
<evidence type="ECO:0000313" key="4">
    <source>
        <dbReference type="Proteomes" id="UP000185904"/>
    </source>
</evidence>
<dbReference type="InterPro" id="IPR036397">
    <property type="entry name" value="RNaseH_sf"/>
</dbReference>
<organism evidence="3 4">
    <name type="scientific">Fonsecaea nubica</name>
    <dbReference type="NCBI Taxonomy" id="856822"/>
    <lineage>
        <taxon>Eukaryota</taxon>
        <taxon>Fungi</taxon>
        <taxon>Dikarya</taxon>
        <taxon>Ascomycota</taxon>
        <taxon>Pezizomycotina</taxon>
        <taxon>Eurotiomycetes</taxon>
        <taxon>Chaetothyriomycetidae</taxon>
        <taxon>Chaetothyriales</taxon>
        <taxon>Herpotrichiellaceae</taxon>
        <taxon>Fonsecaea</taxon>
    </lineage>
</organism>
<feature type="domain" description="Tc1-like transposase DDE" evidence="2">
    <location>
        <begin position="156"/>
        <end position="296"/>
    </location>
</feature>
<dbReference type="InterPro" id="IPR052338">
    <property type="entry name" value="Transposase_5"/>
</dbReference>
<dbReference type="InterPro" id="IPR038717">
    <property type="entry name" value="Tc1-like_DDE_dom"/>
</dbReference>
<dbReference type="GeneID" id="34585792"/>
<dbReference type="GO" id="GO:0006313">
    <property type="term" value="P:DNA transposition"/>
    <property type="evidence" value="ECO:0007669"/>
    <property type="project" value="InterPro"/>
</dbReference>
<reference evidence="3 4" key="1">
    <citation type="submission" date="2016-03" db="EMBL/GenBank/DDBJ databases">
        <title>The draft genome sequence of Fonsecaea nubica causative agent of cutaneous subcutaneous infection in human host.</title>
        <authorList>
            <person name="Costa F."/>
            <person name="Sybren D.H."/>
            <person name="Raittz R.T."/>
            <person name="Weiss V.A."/>
            <person name="Leao A.C."/>
            <person name="Gomes R."/>
            <person name="De Souza E.M."/>
            <person name="Pedrosa F.O."/>
            <person name="Steffens M.B."/>
            <person name="Bombassaro A."/>
            <person name="Tadra-Sfeir M.Z."/>
            <person name="Moreno L.F."/>
            <person name="Najafzadeh M.J."/>
            <person name="Felipe M.S."/>
            <person name="Teixeira M."/>
            <person name="Sun J."/>
            <person name="Xi L."/>
            <person name="Castro M.A."/>
            <person name="Vicente V.A."/>
        </authorList>
    </citation>
    <scope>NUCLEOTIDE SEQUENCE [LARGE SCALE GENOMIC DNA]</scope>
    <source>
        <strain evidence="3 4">CBS 269.64</strain>
    </source>
</reference>
<protein>
    <recommendedName>
        <fullName evidence="5">Tc1-like transposase DDE domain-containing protein</fullName>
    </recommendedName>
</protein>
<dbReference type="PANTHER" id="PTHR23022:SF119">
    <property type="entry name" value="TC1-LIKE TRANSPOSASE DDE DOMAIN-CONTAINING PROTEIN"/>
    <property type="match status" value="1"/>
</dbReference>
<dbReference type="EMBL" id="LVCJ01000010">
    <property type="protein sequence ID" value="OAL38310.1"/>
    <property type="molecule type" value="Genomic_DNA"/>
</dbReference>
<dbReference type="Proteomes" id="UP000185904">
    <property type="component" value="Unassembled WGS sequence"/>
</dbReference>
<dbReference type="Gene3D" id="3.30.420.10">
    <property type="entry name" value="Ribonuclease H-like superfamily/Ribonuclease H"/>
    <property type="match status" value="1"/>
</dbReference>